<dbReference type="PANTHER" id="PTHR31431">
    <property type="entry name" value="NUCLEOPORIN NUP188 HOMOLOG"/>
    <property type="match status" value="1"/>
</dbReference>
<proteinExistence type="inferred from homology"/>
<sequence length="2027" mass="224453">MSGGETSKRSNLVDVTYQQLHGLLTGQLEGTTVQQITGYLRPRVQQLTNVASPFGKPNDASKRRVDSGSVKLRDEVTIRVEEADKEFVFAISKRFDIDEVEALVLLRSFLYNEGLPDTAAGADSTTIVEELLDAITPFYYSERLFALRVLIPLFRANAGGAEPVSDVAADVLPDIIPDGKAYAKSLITEYAQKIKARLPSTFDVDPKKAVQWAKQNVKEQLTILEVLFWTMWDYASCDGPMVAYIYETAYGTNLGSTQENSTLLLDEEGAQLQQDGAALWILITIEVLELERVAEPGGIEVSADPEDKEIYWSSPDSLQRIHDLVISHADSQFACQYIAWAFILSRLVEVCTSLKELPTSYSHFFEVIVPPLDRSYARGRDPAHTLMSKAALNPEAGLFPLMLTLLTRSPIFVTSIAWRTGSSITDPNAVAYRSVLKGLVVSIVELIPVELIPDFEAFVEVWIALFGRSESQSVAGICRQFWQSDWYHGTARRAILDVARSRFPVQSSPLIRLLRAMTASGFLDTDPLSTVNHGIEGGEHTQRDRVLCAQHVFFFLEKLPTFTHVIPASACTGSSTLFEKLPERMISSSVSTGLTYTNLLPIRLPGGSTLPQRSTGRLLNGDGGDFVVVSWQHEHSGWKVLLEILTDYVNRRRTVAGPSHHDVSFGRKTGQSVPSFKLEDIGADMDLAGDDGIVTDVLDLVRSIIQDQPELAEQLLEALESGEPVVAHSMLETQPPDLVQLTTMILEEALSRSSPQNKAPLCTRLITSAMSVLAALLALPKYSNRVWLYIRSTSSLFGSERSIGFTSAVIASERLTGQYTMTLALLHLVRQLLNEASSSVLAVLQESPRLQQVKEEVLMRAARFIHSEIWVEHVGWKYAQLGDRFEIGRRISRFYTDILKHSPPTMKDAPFGALSQAVFEALITHATTSAVNPIVTSLTTSSSVLAMLYASRRYGDARRLIYMLESHLLLVRVLLHAKQKLLPSMLSLLEQALCTRVTGTTSSLDPFSSSKLDPVEALAAYVKERRMGLVIPIEAMEVLFALCGSLSACDDASSNIIGFLSDPEATVASLVRIVLHPYDDAPLRNTVWNFITLAMDKEPALAGLFVRGQFRAPSLKGKEKANGTKLTSALTVAVSMLEQWNQYWDANPQLLASLLRFLDVVWEHAHEHKSTLDATREDPAFFDHLAALVKEELGPAPDYKTGQLIPVEGVQHSDLHEPVSAHAYRTMVKAHALHIIALDIRMSLPTTGDKSIALKPQSYIAIQSIFKTNDQIEELIGEAAARAYDPSLYDELHEEARTYFSALSLDHLQLQEPLVERSFGDEFAFSTILLQHRLQPFADSLPEQVEGIFKKLSSINLNMSLAQAQTTLTESWQHLLLQVVPFLRGDAGVRPTFMSLATNVAADIAMESRSGGMMSTIHHARLSLLLSLLEVAWFSQSDKKEEIEHFTVLVRNLRGIILNDAQPPARSFLGQSTVPFHRPLLQILYYCARHSRSLIRRTKTLNADQRLTISYTMDAALEFVIDALRLSFDSARMRLDIDLDQDMEQLVAVFEQCTRSVLTPSTTSWLARCQETDVIRASLQLFTQMDITGLSDISLLRFRKQPLYAPHVLTFHLALASIPSAAERLASEGVLAAYNENSISAAIKSGSVDVVLPELSGERSPVHSAYCSILAAVTGVILVLGHHGHYFVADACGFVQLYGDQIHRALSWTIGDSLSTPLLEEIEQTVNLFYAISCSPKATAGDEAVKRALDFFTSKALLLLQQVNYALTHHNHLASLFDPITADERLQYEAEYSATATVSAPSDMTDLVKRPFLARLVHRLFTISGTILSTLVNISKAETVLLGEPEDWPTHQALIVPHSKVVLGEPVSIGTLLELGNCSLDVLKQLVDRPAMQSVAPPPKGHEKALDVRDSVIATRRNFEAVLFYAVTQLAMWLAKPEFDLNGNDVEIEEKAAMDIQSEKDRRVVRRQSMTMAERLRRGMTGEMAVDLQTLLSRAKPVVAKSQATLGNKAVDLTQVLSQFVTERIMT</sequence>
<dbReference type="InterPro" id="IPR048883">
    <property type="entry name" value="Nup188_N-subdom_III"/>
</dbReference>
<dbReference type="InterPro" id="IPR044840">
    <property type="entry name" value="Nup188"/>
</dbReference>
<dbReference type="Pfam" id="PF21093">
    <property type="entry name" value="Nup188_N-subdom_III"/>
    <property type="match status" value="1"/>
</dbReference>
<evidence type="ECO:0000313" key="13">
    <source>
        <dbReference type="Proteomes" id="UP000053257"/>
    </source>
</evidence>
<dbReference type="InterPro" id="IPR018864">
    <property type="entry name" value="Nucleoporin_Nup188_N"/>
</dbReference>
<evidence type="ECO:0000256" key="2">
    <source>
        <dbReference type="ARBA" id="ARBA00022448"/>
    </source>
</evidence>
<keyword evidence="13" id="KW-1185">Reference proteome</keyword>
<evidence type="ECO:0000259" key="10">
    <source>
        <dbReference type="Pfam" id="PF10487"/>
    </source>
</evidence>
<evidence type="ECO:0000256" key="8">
    <source>
        <dbReference type="ARBA" id="ARBA00038387"/>
    </source>
</evidence>
<evidence type="ECO:0000259" key="11">
    <source>
        <dbReference type="Pfam" id="PF21093"/>
    </source>
</evidence>
<name>A0A0C3PSL4_PHLG1</name>
<evidence type="ECO:0000256" key="3">
    <source>
        <dbReference type="ARBA" id="ARBA00022816"/>
    </source>
</evidence>
<evidence type="ECO:0000256" key="7">
    <source>
        <dbReference type="ARBA" id="ARBA00023242"/>
    </source>
</evidence>
<accession>A0A0C3PSL4</accession>
<dbReference type="PANTHER" id="PTHR31431:SF1">
    <property type="entry name" value="NUCLEOPORIN NUP188"/>
    <property type="match status" value="1"/>
</dbReference>
<dbReference type="Gene3D" id="1.25.10.70">
    <property type="match status" value="1"/>
</dbReference>
<dbReference type="STRING" id="745531.A0A0C3PSL4"/>
<evidence type="ECO:0000256" key="1">
    <source>
        <dbReference type="ARBA" id="ARBA00004567"/>
    </source>
</evidence>
<protein>
    <recommendedName>
        <fullName evidence="9">Nucleoporin NUP188</fullName>
    </recommendedName>
</protein>
<evidence type="ECO:0000313" key="12">
    <source>
        <dbReference type="EMBL" id="KIP10363.1"/>
    </source>
</evidence>
<evidence type="ECO:0000256" key="9">
    <source>
        <dbReference type="ARBA" id="ARBA00040174"/>
    </source>
</evidence>
<keyword evidence="5" id="KW-0811">Translocation</keyword>
<comment type="similarity">
    <text evidence="8">Belongs to the Nup188 family.</text>
</comment>
<dbReference type="Proteomes" id="UP000053257">
    <property type="component" value="Unassembled WGS sequence"/>
</dbReference>
<keyword evidence="4" id="KW-0653">Protein transport</keyword>
<dbReference type="GO" id="GO:0006405">
    <property type="term" value="P:RNA export from nucleus"/>
    <property type="evidence" value="ECO:0007669"/>
    <property type="project" value="TreeGrafter"/>
</dbReference>
<comment type="subcellular location">
    <subcellularLocation>
        <location evidence="1">Nucleus</location>
        <location evidence="1">Nuclear pore complex</location>
    </subcellularLocation>
</comment>
<keyword evidence="7" id="KW-0539">Nucleus</keyword>
<feature type="domain" description="Nucleoporin Nup188 N-terminal" evidence="10">
    <location>
        <begin position="38"/>
        <end position="348"/>
    </location>
</feature>
<dbReference type="Pfam" id="PF10487">
    <property type="entry name" value="Nup188_N"/>
    <property type="match status" value="1"/>
</dbReference>
<feature type="domain" description="Nucleoporin Nup188 N-terminal subdomain III" evidence="11">
    <location>
        <begin position="693"/>
        <end position="1108"/>
    </location>
</feature>
<gene>
    <name evidence="12" type="ORF">PHLGIDRAFT_101249</name>
</gene>
<evidence type="ECO:0000256" key="6">
    <source>
        <dbReference type="ARBA" id="ARBA00023132"/>
    </source>
</evidence>
<organism evidence="12 13">
    <name type="scientific">Phlebiopsis gigantea (strain 11061_1 CR5-6)</name>
    <name type="common">White-rot fungus</name>
    <name type="synonym">Peniophora gigantea</name>
    <dbReference type="NCBI Taxonomy" id="745531"/>
    <lineage>
        <taxon>Eukaryota</taxon>
        <taxon>Fungi</taxon>
        <taxon>Dikarya</taxon>
        <taxon>Basidiomycota</taxon>
        <taxon>Agaricomycotina</taxon>
        <taxon>Agaricomycetes</taxon>
        <taxon>Polyporales</taxon>
        <taxon>Phanerochaetaceae</taxon>
        <taxon>Phlebiopsis</taxon>
    </lineage>
</organism>
<keyword evidence="2" id="KW-0813">Transport</keyword>
<dbReference type="GO" id="GO:0017056">
    <property type="term" value="F:structural constituent of nuclear pore"/>
    <property type="evidence" value="ECO:0007669"/>
    <property type="project" value="InterPro"/>
</dbReference>
<dbReference type="GO" id="GO:0051028">
    <property type="term" value="P:mRNA transport"/>
    <property type="evidence" value="ECO:0007669"/>
    <property type="project" value="UniProtKB-KW"/>
</dbReference>
<reference evidence="12 13" key="1">
    <citation type="journal article" date="2014" name="PLoS Genet.">
        <title>Analysis of the Phlebiopsis gigantea genome, transcriptome and secretome provides insight into its pioneer colonization strategies of wood.</title>
        <authorList>
            <person name="Hori C."/>
            <person name="Ishida T."/>
            <person name="Igarashi K."/>
            <person name="Samejima M."/>
            <person name="Suzuki H."/>
            <person name="Master E."/>
            <person name="Ferreira P."/>
            <person name="Ruiz-Duenas F.J."/>
            <person name="Held B."/>
            <person name="Canessa P."/>
            <person name="Larrondo L.F."/>
            <person name="Schmoll M."/>
            <person name="Druzhinina I.S."/>
            <person name="Kubicek C.P."/>
            <person name="Gaskell J.A."/>
            <person name="Kersten P."/>
            <person name="St John F."/>
            <person name="Glasner J."/>
            <person name="Sabat G."/>
            <person name="Splinter BonDurant S."/>
            <person name="Syed K."/>
            <person name="Yadav J."/>
            <person name="Mgbeahuruike A.C."/>
            <person name="Kovalchuk A."/>
            <person name="Asiegbu F.O."/>
            <person name="Lackner G."/>
            <person name="Hoffmeister D."/>
            <person name="Rencoret J."/>
            <person name="Gutierrez A."/>
            <person name="Sun H."/>
            <person name="Lindquist E."/>
            <person name="Barry K."/>
            <person name="Riley R."/>
            <person name="Grigoriev I.V."/>
            <person name="Henrissat B."/>
            <person name="Kues U."/>
            <person name="Berka R.M."/>
            <person name="Martinez A.T."/>
            <person name="Covert S.F."/>
            <person name="Blanchette R.A."/>
            <person name="Cullen D."/>
        </authorList>
    </citation>
    <scope>NUCLEOTIDE SEQUENCE [LARGE SCALE GENOMIC DNA]</scope>
    <source>
        <strain evidence="12 13">11061_1 CR5-6</strain>
    </source>
</reference>
<evidence type="ECO:0000256" key="4">
    <source>
        <dbReference type="ARBA" id="ARBA00022927"/>
    </source>
</evidence>
<dbReference type="OrthoDB" id="102511at2759"/>
<dbReference type="EMBL" id="KN840455">
    <property type="protein sequence ID" value="KIP10363.1"/>
    <property type="molecule type" value="Genomic_DNA"/>
</dbReference>
<evidence type="ECO:0000256" key="5">
    <source>
        <dbReference type="ARBA" id="ARBA00023010"/>
    </source>
</evidence>
<dbReference type="HOGENOM" id="CLU_233373_0_0_1"/>
<keyword evidence="3" id="KW-0509">mRNA transport</keyword>
<dbReference type="GO" id="GO:0006606">
    <property type="term" value="P:protein import into nucleus"/>
    <property type="evidence" value="ECO:0007669"/>
    <property type="project" value="TreeGrafter"/>
</dbReference>
<keyword evidence="6" id="KW-0906">Nuclear pore complex</keyword>
<dbReference type="GO" id="GO:0044611">
    <property type="term" value="C:nuclear pore inner ring"/>
    <property type="evidence" value="ECO:0007669"/>
    <property type="project" value="TreeGrafter"/>
</dbReference>